<dbReference type="FunFam" id="2.60.40.10:FF:000059">
    <property type="entry name" value="Ephrin type-A receptor 6"/>
    <property type="match status" value="1"/>
</dbReference>
<dbReference type="SMART" id="SM00454">
    <property type="entry name" value="SAM"/>
    <property type="match status" value="1"/>
</dbReference>
<dbReference type="Gene3D" id="2.60.40.10">
    <property type="entry name" value="Immunoglobulins"/>
    <property type="match status" value="2"/>
</dbReference>
<evidence type="ECO:0000256" key="11">
    <source>
        <dbReference type="ARBA" id="ARBA00054353"/>
    </source>
</evidence>
<dbReference type="InterPro" id="IPR011009">
    <property type="entry name" value="Kinase-like_dom_sf"/>
</dbReference>
<dbReference type="SUPFAM" id="SSF49265">
    <property type="entry name" value="Fibronectin type III"/>
    <property type="match status" value="1"/>
</dbReference>
<feature type="domain" description="SAM" evidence="15">
    <location>
        <begin position="699"/>
        <end position="763"/>
    </location>
</feature>
<evidence type="ECO:0000256" key="2">
    <source>
        <dbReference type="ARBA" id="ARBA00022475"/>
    </source>
</evidence>
<dbReference type="GO" id="GO:0007411">
    <property type="term" value="P:axon guidance"/>
    <property type="evidence" value="ECO:0007669"/>
    <property type="project" value="TreeGrafter"/>
</dbReference>
<dbReference type="InParanoid" id="A0A3Q0FTL9"/>
<dbReference type="Gene3D" id="3.30.200.20">
    <property type="entry name" value="Phosphorylase Kinase, domain 1"/>
    <property type="match status" value="1"/>
</dbReference>
<dbReference type="CDD" id="cd00063">
    <property type="entry name" value="FN3"/>
    <property type="match status" value="2"/>
</dbReference>
<reference evidence="18" key="1">
    <citation type="submission" date="2025-08" db="UniProtKB">
        <authorList>
            <consortium name="RefSeq"/>
        </authorList>
    </citation>
    <scope>IDENTIFICATION</scope>
</reference>
<dbReference type="FunFam" id="1.10.150.50:FF:000066">
    <property type="entry name" value="ephrin type-A receptor 10"/>
    <property type="match status" value="1"/>
</dbReference>
<keyword evidence="7" id="KW-0067">ATP-binding</keyword>
<dbReference type="FunFam" id="2.60.40.10:FF:001125">
    <property type="entry name" value="Ephrin type-A receptor 10"/>
    <property type="match status" value="1"/>
</dbReference>
<organism evidence="17 18">
    <name type="scientific">Alligator sinensis</name>
    <name type="common">Chinese alligator</name>
    <dbReference type="NCBI Taxonomy" id="38654"/>
    <lineage>
        <taxon>Eukaryota</taxon>
        <taxon>Metazoa</taxon>
        <taxon>Chordata</taxon>
        <taxon>Craniata</taxon>
        <taxon>Vertebrata</taxon>
        <taxon>Euteleostomi</taxon>
        <taxon>Archelosauria</taxon>
        <taxon>Archosauria</taxon>
        <taxon>Crocodylia</taxon>
        <taxon>Alligatoridae</taxon>
        <taxon>Alligatorinae</taxon>
        <taxon>Alligator</taxon>
    </lineage>
</organism>
<dbReference type="FunFam" id="2.10.50.10:FF:000001">
    <property type="entry name" value="Ephrin type-A receptor 5"/>
    <property type="match status" value="1"/>
</dbReference>
<proteinExistence type="predicted"/>
<keyword evidence="6" id="KW-0547">Nucleotide-binding</keyword>
<dbReference type="InterPro" id="IPR001660">
    <property type="entry name" value="SAM"/>
</dbReference>
<dbReference type="PROSITE" id="PS50853">
    <property type="entry name" value="FN3"/>
    <property type="match status" value="2"/>
</dbReference>
<keyword evidence="10" id="KW-0675">Receptor</keyword>
<evidence type="ECO:0000256" key="1">
    <source>
        <dbReference type="ARBA" id="ARBA00004162"/>
    </source>
</evidence>
<dbReference type="PROSITE" id="PS50105">
    <property type="entry name" value="SAM_DOMAIN"/>
    <property type="match status" value="1"/>
</dbReference>
<keyword evidence="17" id="KW-1185">Reference proteome</keyword>
<gene>
    <name evidence="18" type="primary">LOC102384570</name>
</gene>
<dbReference type="KEGG" id="asn:102384570"/>
<accession>A0A3Q0FTL9</accession>
<feature type="domain" description="Fibronectin type-III" evidence="16">
    <location>
        <begin position="53"/>
        <end position="161"/>
    </location>
</feature>
<dbReference type="AlphaFoldDB" id="A0A3Q0FTL9"/>
<dbReference type="InterPro" id="IPR001245">
    <property type="entry name" value="Ser-Thr/Tyr_kinase_cat_dom"/>
</dbReference>
<feature type="domain" description="Protein kinase" evidence="14">
    <location>
        <begin position="408"/>
        <end position="663"/>
    </location>
</feature>
<dbReference type="SMART" id="SM00060">
    <property type="entry name" value="FN3"/>
    <property type="match status" value="2"/>
</dbReference>
<keyword evidence="5" id="KW-0677">Repeat</keyword>
<dbReference type="RefSeq" id="XP_025050674.1">
    <property type="nucleotide sequence ID" value="XM_025194889.1"/>
</dbReference>
<dbReference type="InterPro" id="IPR003961">
    <property type="entry name" value="FN3_dom"/>
</dbReference>
<dbReference type="Pfam" id="PF07714">
    <property type="entry name" value="PK_Tyr_Ser-Thr"/>
    <property type="match status" value="1"/>
</dbReference>
<dbReference type="Pfam" id="PF00536">
    <property type="entry name" value="SAM_1"/>
    <property type="match status" value="1"/>
</dbReference>
<dbReference type="GO" id="GO:0005005">
    <property type="term" value="F:transmembrane-ephrin receptor activity"/>
    <property type="evidence" value="ECO:0007669"/>
    <property type="project" value="TreeGrafter"/>
</dbReference>
<dbReference type="PANTHER" id="PTHR46877:SF16">
    <property type="entry name" value="EPHRIN TYPE-A RECEPTOR 10"/>
    <property type="match status" value="1"/>
</dbReference>
<dbReference type="InterPro" id="IPR013761">
    <property type="entry name" value="SAM/pointed_sf"/>
</dbReference>
<evidence type="ECO:0000256" key="9">
    <source>
        <dbReference type="ARBA" id="ARBA00023136"/>
    </source>
</evidence>
<dbReference type="InterPro" id="IPR036116">
    <property type="entry name" value="FN3_sf"/>
</dbReference>
<sequence>CRPGFYKLSPRLTLCTPCPEHSLSRQEAATFCTCQKNYSRSPLDPPSASCTRPPSAPRNLVYSLKQSTLVLEWSAPADLGGRSDITYSLLCTCCAAVPQGLCEPCGSSVGFVPQQAGLVERTVTLVNLLPHAHYTIRVAAANGVSDYSPWVQQQYAEVNVSTGLTGRPWWLCSGDAVPGLAQLDSSHLFTGCSVQGRASALLLFLAVWWLGREEAGGVQACSRAPSLVTDIRTDSIDQKSISLSWQEPGFPSTNNTEYEIKYYEKDQRDQSYSTVKTAATAVTIQNLKPGTIYVFQIRASAAQDYGNYSPSIEVETLGELTVASSEQNPVIVIIVVAIAGLIVLVCMVIGVMIWRRQCGYSKASQDGDEELYFHFKIPTRRTYIDPDTCEDPMHAVHLFAKELDDASIKIKRIIGTGEFGEVCRGCLKLPSKRELPVAIQTLRAGCSDKQKRAFLAEASTMGQFDHSNIIRLEGVITQGNTMMTVLEYMGNGVLDSFLRKHEGQFTATQLMGMLHGIAAGMKYLTEMGYVHRSLAAHKVLVNSNLVCKISGFRQPQEDKMETIFTTMGGKSLVLWSAPEAIQYQHFSSASDVWSFGIVMWEVMSYGERPYWDMSNQDVIKAIEDGFRLPAPMNCQPPLHQLMLDCWQKDRNQRPRFSQVHSILSKMVQSPEPPKCNTSTCTRTHSTSIPLTERTFSAFPSFSSVGEWLEAPEMGRYKDNFAAAGYCYLESVARMTVQDVLSLGITALEHQKTLLSGIQTLRAQVIQMHGRGVQV</sequence>
<keyword evidence="8 13" id="KW-1133">Transmembrane helix</keyword>
<dbReference type="PROSITE" id="PS50011">
    <property type="entry name" value="PROTEIN_KINASE_DOM"/>
    <property type="match status" value="1"/>
</dbReference>
<dbReference type="GO" id="GO:0030425">
    <property type="term" value="C:dendrite"/>
    <property type="evidence" value="ECO:0007669"/>
    <property type="project" value="TreeGrafter"/>
</dbReference>
<dbReference type="Pfam" id="PF00041">
    <property type="entry name" value="fn3"/>
    <property type="match status" value="2"/>
</dbReference>
<dbReference type="PANTHER" id="PTHR46877">
    <property type="entry name" value="EPH RECEPTOR A5"/>
    <property type="match status" value="1"/>
</dbReference>
<evidence type="ECO:0000313" key="18">
    <source>
        <dbReference type="RefSeq" id="XP_025050674.1"/>
    </source>
</evidence>
<feature type="transmembrane region" description="Helical" evidence="13">
    <location>
        <begin position="330"/>
        <end position="354"/>
    </location>
</feature>
<dbReference type="GO" id="GO:0005886">
    <property type="term" value="C:plasma membrane"/>
    <property type="evidence" value="ECO:0007669"/>
    <property type="project" value="UniProtKB-SubCell"/>
</dbReference>
<evidence type="ECO:0000256" key="5">
    <source>
        <dbReference type="ARBA" id="ARBA00022737"/>
    </source>
</evidence>
<dbReference type="Gene3D" id="1.10.150.50">
    <property type="entry name" value="Transcription Factor, Ets-1"/>
    <property type="match status" value="1"/>
</dbReference>
<dbReference type="Proteomes" id="UP000189705">
    <property type="component" value="Unplaced"/>
</dbReference>
<evidence type="ECO:0000256" key="13">
    <source>
        <dbReference type="SAM" id="Phobius"/>
    </source>
</evidence>
<dbReference type="Gene3D" id="1.10.510.10">
    <property type="entry name" value="Transferase(Phosphotransferase) domain 1"/>
    <property type="match status" value="1"/>
</dbReference>
<feature type="non-terminal residue" evidence="18">
    <location>
        <position position="1"/>
    </location>
</feature>
<keyword evidence="9 13" id="KW-0472">Membrane</keyword>
<evidence type="ECO:0000313" key="17">
    <source>
        <dbReference type="Proteomes" id="UP000189705"/>
    </source>
</evidence>
<comment type="function">
    <text evidence="11">Receptor for members of the ephrin-A family. Binds to EFNA3, EFNA4 and EFNA5.</text>
</comment>
<dbReference type="FunFam" id="3.30.200.20:FF:000505">
    <property type="entry name" value="ephrin type-A receptor 10"/>
    <property type="match status" value="1"/>
</dbReference>
<dbReference type="InterPro" id="IPR013783">
    <property type="entry name" value="Ig-like_fold"/>
</dbReference>
<keyword evidence="4" id="KW-0732">Signal</keyword>
<evidence type="ECO:0000256" key="4">
    <source>
        <dbReference type="ARBA" id="ARBA00022729"/>
    </source>
</evidence>
<dbReference type="STRING" id="38654.A0A3Q0FTL9"/>
<protein>
    <recommendedName>
        <fullName evidence="12">Ephrin type-A receptor 10</fullName>
    </recommendedName>
</protein>
<dbReference type="PRINTS" id="PR00109">
    <property type="entry name" value="TYRKINASE"/>
</dbReference>
<dbReference type="InterPro" id="IPR050449">
    <property type="entry name" value="Ephrin_rcpt_TKs"/>
</dbReference>
<dbReference type="SUPFAM" id="SSF47769">
    <property type="entry name" value="SAM/Pointed domain"/>
    <property type="match status" value="1"/>
</dbReference>
<dbReference type="Pfam" id="PF14575">
    <property type="entry name" value="EphA2_TM"/>
    <property type="match status" value="1"/>
</dbReference>
<evidence type="ECO:0000256" key="6">
    <source>
        <dbReference type="ARBA" id="ARBA00022741"/>
    </source>
</evidence>
<keyword evidence="3 13" id="KW-0812">Transmembrane</keyword>
<keyword evidence="2" id="KW-1003">Cell membrane</keyword>
<dbReference type="GeneID" id="102384570"/>
<evidence type="ECO:0000256" key="7">
    <source>
        <dbReference type="ARBA" id="ARBA00022840"/>
    </source>
</evidence>
<evidence type="ECO:0000259" key="16">
    <source>
        <dbReference type="PROSITE" id="PS50853"/>
    </source>
</evidence>
<dbReference type="Gene3D" id="2.10.50.10">
    <property type="entry name" value="Tumor Necrosis Factor Receptor, subunit A, domain 2"/>
    <property type="match status" value="1"/>
</dbReference>
<evidence type="ECO:0000256" key="8">
    <source>
        <dbReference type="ARBA" id="ARBA00022989"/>
    </source>
</evidence>
<evidence type="ECO:0000259" key="15">
    <source>
        <dbReference type="PROSITE" id="PS50105"/>
    </source>
</evidence>
<feature type="domain" description="Fibronectin type-III" evidence="16">
    <location>
        <begin position="224"/>
        <end position="319"/>
    </location>
</feature>
<dbReference type="InterPro" id="IPR000719">
    <property type="entry name" value="Prot_kinase_dom"/>
</dbReference>
<name>A0A3Q0FTL9_ALLSI</name>
<dbReference type="SUPFAM" id="SSF56112">
    <property type="entry name" value="Protein kinase-like (PK-like)"/>
    <property type="match status" value="1"/>
</dbReference>
<dbReference type="FunFam" id="1.10.510.10:FF:000360">
    <property type="entry name" value="Ephrin type-A receptor 10"/>
    <property type="match status" value="1"/>
</dbReference>
<evidence type="ECO:0000256" key="3">
    <source>
        <dbReference type="ARBA" id="ARBA00022692"/>
    </source>
</evidence>
<evidence type="ECO:0000259" key="14">
    <source>
        <dbReference type="PROSITE" id="PS50011"/>
    </source>
</evidence>
<comment type="subcellular location">
    <subcellularLocation>
        <location evidence="1">Cell membrane</location>
        <topology evidence="1">Single-pass membrane protein</topology>
    </subcellularLocation>
</comment>
<evidence type="ECO:0000256" key="12">
    <source>
        <dbReference type="ARBA" id="ARBA00071280"/>
    </source>
</evidence>
<dbReference type="GO" id="GO:0005524">
    <property type="term" value="F:ATP binding"/>
    <property type="evidence" value="ECO:0007669"/>
    <property type="project" value="UniProtKB-KW"/>
</dbReference>
<dbReference type="InterPro" id="IPR027936">
    <property type="entry name" value="Eph_TM"/>
</dbReference>
<evidence type="ECO:0000256" key="10">
    <source>
        <dbReference type="ARBA" id="ARBA00023170"/>
    </source>
</evidence>